<feature type="region of interest" description="Disordered" evidence="1">
    <location>
        <begin position="268"/>
        <end position="326"/>
    </location>
</feature>
<feature type="compositionally biased region" description="Low complexity" evidence="1">
    <location>
        <begin position="457"/>
        <end position="476"/>
    </location>
</feature>
<dbReference type="AlphaFoldDB" id="A0A8H3GR21"/>
<feature type="region of interest" description="Disordered" evidence="1">
    <location>
        <begin position="116"/>
        <end position="210"/>
    </location>
</feature>
<feature type="compositionally biased region" description="Basic residues" evidence="1">
    <location>
        <begin position="178"/>
        <end position="197"/>
    </location>
</feature>
<evidence type="ECO:0000313" key="3">
    <source>
        <dbReference type="Proteomes" id="UP000663846"/>
    </source>
</evidence>
<feature type="compositionally biased region" description="Polar residues" evidence="1">
    <location>
        <begin position="132"/>
        <end position="141"/>
    </location>
</feature>
<feature type="region of interest" description="Disordered" evidence="1">
    <location>
        <begin position="344"/>
        <end position="399"/>
    </location>
</feature>
<feature type="compositionally biased region" description="Polar residues" evidence="1">
    <location>
        <begin position="1"/>
        <end position="10"/>
    </location>
</feature>
<name>A0A8H3GR21_9AGAM</name>
<feature type="compositionally biased region" description="Polar residues" evidence="1">
    <location>
        <begin position="168"/>
        <end position="177"/>
    </location>
</feature>
<feature type="region of interest" description="Disordered" evidence="1">
    <location>
        <begin position="575"/>
        <end position="609"/>
    </location>
</feature>
<evidence type="ECO:0000313" key="2">
    <source>
        <dbReference type="EMBL" id="CAE6461738.1"/>
    </source>
</evidence>
<dbReference type="Proteomes" id="UP000663846">
    <property type="component" value="Unassembled WGS sequence"/>
</dbReference>
<organism evidence="2 3">
    <name type="scientific">Rhizoctonia solani</name>
    <dbReference type="NCBI Taxonomy" id="456999"/>
    <lineage>
        <taxon>Eukaryota</taxon>
        <taxon>Fungi</taxon>
        <taxon>Dikarya</taxon>
        <taxon>Basidiomycota</taxon>
        <taxon>Agaricomycotina</taxon>
        <taxon>Agaricomycetes</taxon>
        <taxon>Cantharellales</taxon>
        <taxon>Ceratobasidiaceae</taxon>
        <taxon>Rhizoctonia</taxon>
    </lineage>
</organism>
<comment type="caution">
    <text evidence="2">The sequence shown here is derived from an EMBL/GenBank/DDBJ whole genome shotgun (WGS) entry which is preliminary data.</text>
</comment>
<feature type="compositionally biased region" description="Polar residues" evidence="1">
    <location>
        <begin position="310"/>
        <end position="326"/>
    </location>
</feature>
<feature type="compositionally biased region" description="Basic and acidic residues" evidence="1">
    <location>
        <begin position="45"/>
        <end position="54"/>
    </location>
</feature>
<accession>A0A8H3GR21</accession>
<sequence length="840" mass="92025">MPPRTRSASRSVHDSVESHLVNIQTDSSAEIDTENLTGLYDYPPDDPRSREYVSGRRRSISANPQYMGSAVDANGSVQTKPAQGVKQREHALQNPLETVSTAVDVIRAPDLAREASRLTRRRQCPASDVAVQEQSTPSHSPLGTAVPTLSLKSQSMHEEPQPHVREGNTGSPDLSAQSRRHTPQAPPRLRRNKHPKAKSQPIYTNETLDHEGLVRHTQEFSISGQGYDTQTIINCLQLAQAQQAPRLGSSRRPSSIIMLPSNTIKVGGGWSQNIIHPLPPSSSGRKRASDQSDYGSSSKRRHLSKFVEDTTAQLETLDEPTSGNSARSRIAAERIIQACGNASIGVSQPARPPQRGTVAPPPSRQSTPPTVIELVSSGASSRSPSIGLPVHSPSPSPSVIEVLPEDPFPVSAIPTRGPTHARLRQTLVNRYPEYKTVEVIQATTTDPEADQGLVELPEPSLGRSSGPPRGVSPSARAVPRAAGPQRTYARTCRSHLPSPTIISSQGAAGCTTEDSENADAMDALIDLMRPEPESQKLAASRNVRKEPLRTMVLATRQEPSQLLLTNYHRRPLVAAPTMPPETRTQPRPPPGGNATATGRRASGSRRLDPVSAAQADMLAFSKAVAQGKATSLIESVRRENEGAARCEPPASRPSDGLLEDDEEELGQAESYAKSKWPANCSLRRSRNRVYKQKPLARDFSGLTRQVLVMAKVHLFAYSLVQGIYQTRATFFQWASAVHHATWQMELPDRPYESPLETIFEIMVNNIATLRGKIKERLREFVASVCGFEQSVTDRDIIQQNLDTFNKIHPNTFHCKHHILLPQTSTIEYVHLIQPEIWAMG</sequence>
<feature type="compositionally biased region" description="Basic and acidic residues" evidence="1">
    <location>
        <begin position="155"/>
        <end position="166"/>
    </location>
</feature>
<dbReference type="EMBL" id="CAJMWS010000754">
    <property type="protein sequence ID" value="CAE6461738.1"/>
    <property type="molecule type" value="Genomic_DNA"/>
</dbReference>
<proteinExistence type="predicted"/>
<feature type="region of interest" description="Disordered" evidence="1">
    <location>
        <begin position="1"/>
        <end position="89"/>
    </location>
</feature>
<protein>
    <submittedName>
        <fullName evidence="2">Uncharacterized protein</fullName>
    </submittedName>
</protein>
<feature type="region of interest" description="Disordered" evidence="1">
    <location>
        <begin position="636"/>
        <end position="658"/>
    </location>
</feature>
<reference evidence="2" key="1">
    <citation type="submission" date="2021-01" db="EMBL/GenBank/DDBJ databases">
        <authorList>
            <person name="Kaushik A."/>
        </authorList>
    </citation>
    <scope>NUCLEOTIDE SEQUENCE</scope>
    <source>
        <strain evidence="2">AG1-1C</strain>
    </source>
</reference>
<gene>
    <name evidence="2" type="ORF">RDB_LOCUS160960</name>
</gene>
<feature type="region of interest" description="Disordered" evidence="1">
    <location>
        <begin position="445"/>
        <end position="486"/>
    </location>
</feature>
<feature type="compositionally biased region" description="Polar residues" evidence="1">
    <location>
        <begin position="21"/>
        <end position="36"/>
    </location>
</feature>
<feature type="compositionally biased region" description="Low complexity" evidence="1">
    <location>
        <begin position="376"/>
        <end position="399"/>
    </location>
</feature>
<evidence type="ECO:0000256" key="1">
    <source>
        <dbReference type="SAM" id="MobiDB-lite"/>
    </source>
</evidence>